<evidence type="ECO:0000313" key="4">
    <source>
        <dbReference type="EMBL" id="BES94706.1"/>
    </source>
</evidence>
<dbReference type="PANTHER" id="PTHR45672">
    <property type="entry name" value="PROTEIN DISULFIDE-ISOMERASE C17H9.14C-RELATED"/>
    <property type="match status" value="1"/>
</dbReference>
<feature type="domain" description="Thioredoxin" evidence="3">
    <location>
        <begin position="46"/>
        <end position="170"/>
    </location>
</feature>
<dbReference type="EMBL" id="AP028913">
    <property type="protein sequence ID" value="BES94706.1"/>
    <property type="molecule type" value="Genomic_DNA"/>
</dbReference>
<feature type="compositionally biased region" description="Basic and acidic residues" evidence="2">
    <location>
        <begin position="648"/>
        <end position="663"/>
    </location>
</feature>
<keyword evidence="5" id="KW-1185">Reference proteome</keyword>
<reference evidence="4 5" key="1">
    <citation type="submission" date="2023-09" db="EMBL/GenBank/DDBJ databases">
        <title>Nesidiocoris tenuis whole genome shotgun sequence.</title>
        <authorList>
            <person name="Shibata T."/>
            <person name="Shimoda M."/>
            <person name="Kobayashi T."/>
            <person name="Uehara T."/>
        </authorList>
    </citation>
    <scope>NUCLEOTIDE SEQUENCE [LARGE SCALE GENOMIC DNA]</scope>
    <source>
        <strain evidence="4 5">Japan</strain>
    </source>
</reference>
<dbReference type="Proteomes" id="UP001307889">
    <property type="component" value="Chromosome 5"/>
</dbReference>
<proteinExistence type="inferred from homology"/>
<sequence length="663" mass="75401">MALGKVFIKASSTLWSSFSSTKLTLNRVNAIFDKMRVDKINSTFGELVHCAKKAIALFAVDDSEVPELTENTFHDYLKKHGKVFVMFYDPFCPVCRKSAPDFEKLYLAMKDSLAFGTVDATSNQDLALGEDIKAFPTFRLYRCNGKCSHKSHEGRLTYDEMISFVAFSTLRDATLFSNGIHARKSELSYQNLKLLNSLSTPSKSAFFKWMLLPSQGSMFFSTTPKLSTIPKLPRKIRVGKRELTLCNQIMEVNSANFNKKLKSFNGALVFFYAPWCTHCYSMLEEFIKASDLIDQSVGVMAVCNAEESAELVDRFYVGKIPTLKYFRKDMYLTDYIGDIKVDQLVKFMNDPNVDEDFLRLVTSHRPKGDLYEGEILTPIQKKKLWQGKDGSELIVEITTSNIDRTLKENDSFLLLFYACWNKVCVGLKHDYINLAKAVENTDVVLGACDCEEHVDVADRFLITRFPTLKYFRNGLPVRDYIGDYHVESILAFLKDPTKLQIAPRSVGLEMEKSEDVDVPDYWKGIEGGRSLLHLNDFNYKTLVEQTPAMLLMFYVPWCKSCTPVKREFGQAALNLSREIGAFAACDAERNNEIADTYFVMKLPTIKYFRNGKFVVDYKGKRTAKDFIEFMKNPPLNPELPPIAPTSLKKSEEGGKSKESGKSK</sequence>
<dbReference type="SUPFAM" id="SSF52833">
    <property type="entry name" value="Thioredoxin-like"/>
    <property type="match status" value="4"/>
</dbReference>
<organism evidence="4 5">
    <name type="scientific">Nesidiocoris tenuis</name>
    <dbReference type="NCBI Taxonomy" id="355587"/>
    <lineage>
        <taxon>Eukaryota</taxon>
        <taxon>Metazoa</taxon>
        <taxon>Ecdysozoa</taxon>
        <taxon>Arthropoda</taxon>
        <taxon>Hexapoda</taxon>
        <taxon>Insecta</taxon>
        <taxon>Pterygota</taxon>
        <taxon>Neoptera</taxon>
        <taxon>Paraneoptera</taxon>
        <taxon>Hemiptera</taxon>
        <taxon>Heteroptera</taxon>
        <taxon>Panheteroptera</taxon>
        <taxon>Cimicomorpha</taxon>
        <taxon>Miridae</taxon>
        <taxon>Dicyphina</taxon>
        <taxon>Nesidiocoris</taxon>
    </lineage>
</organism>
<keyword evidence="4" id="KW-0413">Isomerase</keyword>
<feature type="compositionally biased region" description="Pro residues" evidence="2">
    <location>
        <begin position="634"/>
        <end position="643"/>
    </location>
</feature>
<evidence type="ECO:0000313" key="5">
    <source>
        <dbReference type="Proteomes" id="UP001307889"/>
    </source>
</evidence>
<gene>
    <name evidence="4" type="ORF">NTJ_07516</name>
</gene>
<dbReference type="CDD" id="cd02961">
    <property type="entry name" value="PDI_a_family"/>
    <property type="match status" value="3"/>
</dbReference>
<dbReference type="PROSITE" id="PS00194">
    <property type="entry name" value="THIOREDOXIN_1"/>
    <property type="match status" value="1"/>
</dbReference>
<evidence type="ECO:0000256" key="1">
    <source>
        <dbReference type="ARBA" id="ARBA00006347"/>
    </source>
</evidence>
<dbReference type="InterPro" id="IPR017937">
    <property type="entry name" value="Thioredoxin_CS"/>
</dbReference>
<evidence type="ECO:0000259" key="3">
    <source>
        <dbReference type="PROSITE" id="PS51352"/>
    </source>
</evidence>
<name>A0ABN7AR79_9HEMI</name>
<dbReference type="InterPro" id="IPR036249">
    <property type="entry name" value="Thioredoxin-like_sf"/>
</dbReference>
<feature type="domain" description="Thioredoxin" evidence="3">
    <location>
        <begin position="373"/>
        <end position="498"/>
    </location>
</feature>
<dbReference type="InterPro" id="IPR051063">
    <property type="entry name" value="PDI"/>
</dbReference>
<dbReference type="GO" id="GO:0016853">
    <property type="term" value="F:isomerase activity"/>
    <property type="evidence" value="ECO:0007669"/>
    <property type="project" value="UniProtKB-KW"/>
</dbReference>
<dbReference type="PROSITE" id="PS51352">
    <property type="entry name" value="THIOREDOXIN_2"/>
    <property type="match status" value="3"/>
</dbReference>
<comment type="similarity">
    <text evidence="1">Belongs to the protein disulfide isomerase family.</text>
</comment>
<dbReference type="InterPro" id="IPR013766">
    <property type="entry name" value="Thioredoxin_domain"/>
</dbReference>
<accession>A0ABN7AR79</accession>
<protein>
    <submittedName>
        <fullName evidence="4">Protein disulfide isomerase family A, member 5</fullName>
    </submittedName>
</protein>
<evidence type="ECO:0000256" key="2">
    <source>
        <dbReference type="SAM" id="MobiDB-lite"/>
    </source>
</evidence>
<dbReference type="Pfam" id="PF00085">
    <property type="entry name" value="Thioredoxin"/>
    <property type="match status" value="4"/>
</dbReference>
<feature type="domain" description="Thioredoxin" evidence="3">
    <location>
        <begin position="217"/>
        <end position="366"/>
    </location>
</feature>
<dbReference type="Gene3D" id="3.40.30.10">
    <property type="entry name" value="Glutaredoxin"/>
    <property type="match status" value="4"/>
</dbReference>
<feature type="region of interest" description="Disordered" evidence="2">
    <location>
        <begin position="632"/>
        <end position="663"/>
    </location>
</feature>